<sequence length="147" mass="15854">MLYNFIIVLISLSLICVVVTDIYRRSIYNWTVLVIFLMSLGLAVLRGDALCCLLVAVGLVPVLYVLWRCHLFGGGDVKLMIGLVPVVPVAGLLSLFLSIAVAGSIVAGACLAWRWIKLVTGRGDIGDQTVPYGVAIAAGTFINLYHF</sequence>
<feature type="transmembrane region" description="Helical" evidence="1">
    <location>
        <begin position="87"/>
        <end position="113"/>
    </location>
</feature>
<keyword evidence="1" id="KW-0812">Transmembrane</keyword>
<evidence type="ECO:0000259" key="2">
    <source>
        <dbReference type="Pfam" id="PF01478"/>
    </source>
</evidence>
<dbReference type="Proteomes" id="UP000597459">
    <property type="component" value="Unassembled WGS sequence"/>
</dbReference>
<proteinExistence type="predicted"/>
<dbReference type="GO" id="GO:0004190">
    <property type="term" value="F:aspartic-type endopeptidase activity"/>
    <property type="evidence" value="ECO:0007669"/>
    <property type="project" value="InterPro"/>
</dbReference>
<accession>A0A967B981</accession>
<feature type="domain" description="Prepilin type IV endopeptidase peptidase" evidence="2">
    <location>
        <begin position="9"/>
        <end position="107"/>
    </location>
</feature>
<reference evidence="3" key="1">
    <citation type="submission" date="2019-11" db="EMBL/GenBank/DDBJ databases">
        <title>Description of new Acetobacter species.</title>
        <authorList>
            <person name="Cleenwerck I."/>
            <person name="Sombolestani A.S."/>
        </authorList>
    </citation>
    <scope>NUCLEOTIDE SEQUENCE</scope>
    <source>
        <strain evidence="3">LMG 1626</strain>
    </source>
</reference>
<dbReference type="InterPro" id="IPR000045">
    <property type="entry name" value="Prepilin_IV_endopep_pep"/>
</dbReference>
<feature type="transmembrane region" description="Helical" evidence="1">
    <location>
        <begin position="6"/>
        <end position="23"/>
    </location>
</feature>
<keyword evidence="4" id="KW-1185">Reference proteome</keyword>
<comment type="caution">
    <text evidence="3">The sequence shown here is derived from an EMBL/GenBank/DDBJ whole genome shotgun (WGS) entry which is preliminary data.</text>
</comment>
<evidence type="ECO:0000313" key="4">
    <source>
        <dbReference type="Proteomes" id="UP000597459"/>
    </source>
</evidence>
<name>A0A967B981_9PROT</name>
<evidence type="ECO:0000313" key="3">
    <source>
        <dbReference type="EMBL" id="NHO54331.1"/>
    </source>
</evidence>
<keyword evidence="1" id="KW-0472">Membrane</keyword>
<dbReference type="Pfam" id="PF01478">
    <property type="entry name" value="Peptidase_A24"/>
    <property type="match status" value="1"/>
</dbReference>
<protein>
    <recommendedName>
        <fullName evidence="2">Prepilin type IV endopeptidase peptidase domain-containing protein</fullName>
    </recommendedName>
</protein>
<dbReference type="EMBL" id="WOTH01000020">
    <property type="protein sequence ID" value="NHO54331.1"/>
    <property type="molecule type" value="Genomic_DNA"/>
</dbReference>
<organism evidence="3 4">
    <name type="scientific">Acetobacter estunensis</name>
    <dbReference type="NCBI Taxonomy" id="104097"/>
    <lineage>
        <taxon>Bacteria</taxon>
        <taxon>Pseudomonadati</taxon>
        <taxon>Pseudomonadota</taxon>
        <taxon>Alphaproteobacteria</taxon>
        <taxon>Acetobacterales</taxon>
        <taxon>Acetobacteraceae</taxon>
        <taxon>Acetobacter</taxon>
    </lineage>
</organism>
<dbReference type="GO" id="GO:0016020">
    <property type="term" value="C:membrane"/>
    <property type="evidence" value="ECO:0007669"/>
    <property type="project" value="InterPro"/>
</dbReference>
<dbReference type="AlphaFoldDB" id="A0A967B981"/>
<gene>
    <name evidence="3" type="ORF">GOB87_10235</name>
</gene>
<feature type="transmembrane region" description="Helical" evidence="1">
    <location>
        <begin position="35"/>
        <end position="67"/>
    </location>
</feature>
<keyword evidence="1" id="KW-1133">Transmembrane helix</keyword>
<evidence type="ECO:0000256" key="1">
    <source>
        <dbReference type="SAM" id="Phobius"/>
    </source>
</evidence>
<dbReference type="Gene3D" id="1.20.120.1220">
    <property type="match status" value="1"/>
</dbReference>